<evidence type="ECO:0000313" key="3">
    <source>
        <dbReference type="Proteomes" id="UP000824123"/>
    </source>
</evidence>
<evidence type="ECO:0000313" key="2">
    <source>
        <dbReference type="EMBL" id="HIU46346.1"/>
    </source>
</evidence>
<dbReference type="Pfam" id="PF07862">
    <property type="entry name" value="Nif11"/>
    <property type="match status" value="1"/>
</dbReference>
<reference evidence="2" key="2">
    <citation type="journal article" date="2021" name="PeerJ">
        <title>Extensive microbial diversity within the chicken gut microbiome revealed by metagenomics and culture.</title>
        <authorList>
            <person name="Gilroy R."/>
            <person name="Ravi A."/>
            <person name="Getino M."/>
            <person name="Pursley I."/>
            <person name="Horton D.L."/>
            <person name="Alikhan N.F."/>
            <person name="Baker D."/>
            <person name="Gharbi K."/>
            <person name="Hall N."/>
            <person name="Watson M."/>
            <person name="Adriaenssens E.M."/>
            <person name="Foster-Nyarko E."/>
            <person name="Jarju S."/>
            <person name="Secka A."/>
            <person name="Antonio M."/>
            <person name="Oren A."/>
            <person name="Chaudhuri R.R."/>
            <person name="La Ragione R."/>
            <person name="Hildebrand F."/>
            <person name="Pallen M.J."/>
        </authorList>
    </citation>
    <scope>NUCLEOTIDE SEQUENCE</scope>
    <source>
        <strain evidence="2">ChiSxjej2B14-8506</strain>
    </source>
</reference>
<proteinExistence type="predicted"/>
<dbReference type="InterPro" id="IPR012903">
    <property type="entry name" value="Nif11"/>
</dbReference>
<accession>A0A9D1LQX0</accession>
<dbReference type="InterPro" id="IPR022516">
    <property type="entry name" value="CHP03798_Ocin"/>
</dbReference>
<dbReference type="AlphaFoldDB" id="A0A9D1LQX0"/>
<protein>
    <submittedName>
        <fullName evidence="2">Nif11-like leader peptide family RiPP</fullName>
    </submittedName>
</protein>
<feature type="domain" description="Nif11" evidence="1">
    <location>
        <begin position="1"/>
        <end position="52"/>
    </location>
</feature>
<dbReference type="NCBIfam" id="TIGR03798">
    <property type="entry name" value="leader_Nif11"/>
    <property type="match status" value="1"/>
</dbReference>
<dbReference type="Proteomes" id="UP000824123">
    <property type="component" value="Unassembled WGS sequence"/>
</dbReference>
<dbReference type="EMBL" id="DVNK01000027">
    <property type="protein sequence ID" value="HIU46346.1"/>
    <property type="molecule type" value="Genomic_DNA"/>
</dbReference>
<organism evidence="2 3">
    <name type="scientific">Candidatus Fimadaptatus faecigallinarum</name>
    <dbReference type="NCBI Taxonomy" id="2840814"/>
    <lineage>
        <taxon>Bacteria</taxon>
        <taxon>Bacillati</taxon>
        <taxon>Bacillota</taxon>
        <taxon>Clostridia</taxon>
        <taxon>Eubacteriales</taxon>
        <taxon>Candidatus Fimadaptatus</taxon>
    </lineage>
</organism>
<name>A0A9D1LQX0_9FIRM</name>
<comment type="caution">
    <text evidence="2">The sequence shown here is derived from an EMBL/GenBank/DDBJ whole genome shotgun (WGS) entry which is preliminary data.</text>
</comment>
<sequence>MSKSQFQAFYQKAAEDAALKNKMMSLRGTSSEVLPKICQLAQDEGYDVELEDIEAAFSAEGELEDSTLDEVAGGGCSSSSDPNCTRVCGECCGTFLGTYIGKQ</sequence>
<evidence type="ECO:0000259" key="1">
    <source>
        <dbReference type="Pfam" id="PF07862"/>
    </source>
</evidence>
<gene>
    <name evidence="2" type="ORF">IAC59_03690</name>
</gene>
<reference evidence="2" key="1">
    <citation type="submission" date="2020-10" db="EMBL/GenBank/DDBJ databases">
        <authorList>
            <person name="Gilroy R."/>
        </authorList>
    </citation>
    <scope>NUCLEOTIDE SEQUENCE</scope>
    <source>
        <strain evidence="2">ChiSxjej2B14-8506</strain>
    </source>
</reference>